<feature type="region of interest" description="Disordered" evidence="1">
    <location>
        <begin position="84"/>
        <end position="106"/>
    </location>
</feature>
<dbReference type="AlphaFoldDB" id="A0A4Y2TGF1"/>
<reference evidence="3 5" key="1">
    <citation type="journal article" date="2019" name="Sci. Rep.">
        <title>Orb-weaving spider Araneus ventricosus genome elucidates the spidroin gene catalogue.</title>
        <authorList>
            <person name="Kono N."/>
            <person name="Nakamura H."/>
            <person name="Ohtoshi R."/>
            <person name="Moran D.A.P."/>
            <person name="Shinohara A."/>
            <person name="Yoshida Y."/>
            <person name="Fujiwara M."/>
            <person name="Mori M."/>
            <person name="Tomita M."/>
            <person name="Arakawa K."/>
        </authorList>
    </citation>
    <scope>NUCLEOTIDE SEQUENCE [LARGE SCALE GENOMIC DNA]</scope>
</reference>
<proteinExistence type="predicted"/>
<dbReference type="EMBL" id="BGPR01028518">
    <property type="protein sequence ID" value="GBN99714.1"/>
    <property type="molecule type" value="Genomic_DNA"/>
</dbReference>
<evidence type="ECO:0000313" key="4">
    <source>
        <dbReference type="EMBL" id="GBO04069.1"/>
    </source>
</evidence>
<protein>
    <submittedName>
        <fullName evidence="3">Uncharacterized protein</fullName>
    </submittedName>
</protein>
<sequence length="106" mass="11977">MPEMRWRIRSPKCDKTFDLNDQGKITNPKCINCGNEGHLASWRGCKKFKPKAKTNPKTNFFQSRPVDPSITYAAVASDSISLPDSEQNLNSIQKNSPVVNLPREKN</sequence>
<feature type="compositionally biased region" description="Polar residues" evidence="1">
    <location>
        <begin position="84"/>
        <end position="98"/>
    </location>
</feature>
<name>A0A4Y2TGF1_ARAVE</name>
<comment type="caution">
    <text evidence="3">The sequence shown here is derived from an EMBL/GenBank/DDBJ whole genome shotgun (WGS) entry which is preliminary data.</text>
</comment>
<gene>
    <name evidence="3" type="ORF">AVEN_110499_1</name>
    <name evidence="4" type="ORF">AVEN_244207_1</name>
    <name evidence="2" type="ORF">AVEN_26840_1</name>
</gene>
<dbReference type="EMBL" id="BGPR01031175">
    <property type="protein sequence ID" value="GBO04069.1"/>
    <property type="molecule type" value="Genomic_DNA"/>
</dbReference>
<evidence type="ECO:0000313" key="5">
    <source>
        <dbReference type="Proteomes" id="UP000499080"/>
    </source>
</evidence>
<organism evidence="3 5">
    <name type="scientific">Araneus ventricosus</name>
    <name type="common">Orbweaver spider</name>
    <name type="synonym">Epeira ventricosa</name>
    <dbReference type="NCBI Taxonomy" id="182803"/>
    <lineage>
        <taxon>Eukaryota</taxon>
        <taxon>Metazoa</taxon>
        <taxon>Ecdysozoa</taxon>
        <taxon>Arthropoda</taxon>
        <taxon>Chelicerata</taxon>
        <taxon>Arachnida</taxon>
        <taxon>Araneae</taxon>
        <taxon>Araneomorphae</taxon>
        <taxon>Entelegynae</taxon>
        <taxon>Araneoidea</taxon>
        <taxon>Araneidae</taxon>
        <taxon>Araneus</taxon>
    </lineage>
</organism>
<dbReference type="Proteomes" id="UP000499080">
    <property type="component" value="Unassembled WGS sequence"/>
</dbReference>
<evidence type="ECO:0000313" key="3">
    <source>
        <dbReference type="EMBL" id="GBN99714.1"/>
    </source>
</evidence>
<dbReference type="EMBL" id="BGPR01028517">
    <property type="protein sequence ID" value="GBN99713.1"/>
    <property type="molecule type" value="Genomic_DNA"/>
</dbReference>
<keyword evidence="5" id="KW-1185">Reference proteome</keyword>
<evidence type="ECO:0000256" key="1">
    <source>
        <dbReference type="SAM" id="MobiDB-lite"/>
    </source>
</evidence>
<evidence type="ECO:0000313" key="2">
    <source>
        <dbReference type="EMBL" id="GBN99713.1"/>
    </source>
</evidence>
<accession>A0A4Y2TGF1</accession>